<dbReference type="CDD" id="cd09076">
    <property type="entry name" value="L1-EN"/>
    <property type="match status" value="1"/>
</dbReference>
<feature type="repeat" description="WD" evidence="11">
    <location>
        <begin position="1193"/>
        <end position="1234"/>
    </location>
</feature>
<dbReference type="InterPro" id="IPR015943">
    <property type="entry name" value="WD40/YVTN_repeat-like_dom_sf"/>
</dbReference>
<feature type="repeat" description="WD" evidence="11">
    <location>
        <begin position="1434"/>
        <end position="1467"/>
    </location>
</feature>
<dbReference type="InterPro" id="IPR037264">
    <property type="entry name" value="TFIID_NTD2_sf"/>
</dbReference>
<evidence type="ECO:0000256" key="12">
    <source>
        <dbReference type="SAM" id="Coils"/>
    </source>
</evidence>
<keyword evidence="6" id="KW-0677">Repeat</keyword>
<dbReference type="SMART" id="SM00320">
    <property type="entry name" value="WD40"/>
    <property type="match status" value="6"/>
</dbReference>
<dbReference type="SUPFAM" id="SSF50978">
    <property type="entry name" value="WD40 repeat-like"/>
    <property type="match status" value="1"/>
</dbReference>
<evidence type="ECO:0000256" key="11">
    <source>
        <dbReference type="PROSITE-ProRule" id="PRU00221"/>
    </source>
</evidence>
<feature type="domain" description="Reverse transcriptase" evidence="14">
    <location>
        <begin position="693"/>
        <end position="946"/>
    </location>
</feature>
<comment type="similarity">
    <text evidence="3">Belongs to the beta type-B retroviral polymerase family. HERV class-II K(HML-2) pol subfamily.</text>
</comment>
<dbReference type="CDD" id="cd01650">
    <property type="entry name" value="RT_nLTR_like"/>
    <property type="match status" value="1"/>
</dbReference>
<accession>A0AAE0PZS1</accession>
<reference evidence="15" key="1">
    <citation type="submission" date="2023-06" db="EMBL/GenBank/DDBJ databases">
        <title>Male Hemibagrus guttatus genome.</title>
        <authorList>
            <person name="Bian C."/>
        </authorList>
    </citation>
    <scope>NUCLEOTIDE SEQUENCE</scope>
    <source>
        <strain evidence="15">Male_cb2023</strain>
        <tissue evidence="15">Muscle</tissue>
    </source>
</reference>
<evidence type="ECO:0000256" key="7">
    <source>
        <dbReference type="ARBA" id="ARBA00023015"/>
    </source>
</evidence>
<keyword evidence="7" id="KW-0805">Transcription regulation</keyword>
<keyword evidence="8" id="KW-0804">Transcription</keyword>
<evidence type="ECO:0000256" key="13">
    <source>
        <dbReference type="SAM" id="MobiDB-lite"/>
    </source>
</evidence>
<feature type="repeat" description="WD" evidence="11">
    <location>
        <begin position="1392"/>
        <end position="1425"/>
    </location>
</feature>
<evidence type="ECO:0000256" key="5">
    <source>
        <dbReference type="ARBA" id="ARBA00022574"/>
    </source>
</evidence>
<feature type="repeat" description="WD" evidence="11">
    <location>
        <begin position="1350"/>
        <end position="1391"/>
    </location>
</feature>
<dbReference type="Gene3D" id="3.60.10.10">
    <property type="entry name" value="Endonuclease/exonuclease/phosphatase"/>
    <property type="match status" value="1"/>
</dbReference>
<dbReference type="InterPro" id="IPR001680">
    <property type="entry name" value="WD40_rpt"/>
</dbReference>
<evidence type="ECO:0000313" key="16">
    <source>
        <dbReference type="Proteomes" id="UP001274896"/>
    </source>
</evidence>
<dbReference type="SMART" id="SM00667">
    <property type="entry name" value="LisH"/>
    <property type="match status" value="1"/>
</dbReference>
<dbReference type="Gene3D" id="2.130.10.10">
    <property type="entry name" value="YVTN repeat-like/Quinoprotein amine dehydrogenase"/>
    <property type="match status" value="2"/>
</dbReference>
<evidence type="ECO:0000256" key="4">
    <source>
        <dbReference type="ARBA" id="ARBA00012180"/>
    </source>
</evidence>
<comment type="similarity">
    <text evidence="2">Belongs to the WD repeat TAF5 family.</text>
</comment>
<dbReference type="PROSITE" id="PS50294">
    <property type="entry name" value="WD_REPEATS_REGION"/>
    <property type="match status" value="5"/>
</dbReference>
<dbReference type="InterPro" id="IPR005135">
    <property type="entry name" value="Endo/exonuclease/phosphatase"/>
</dbReference>
<keyword evidence="16" id="KW-1185">Reference proteome</keyword>
<evidence type="ECO:0000256" key="3">
    <source>
        <dbReference type="ARBA" id="ARBA00010879"/>
    </source>
</evidence>
<feature type="region of interest" description="Disordered" evidence="13">
    <location>
        <begin position="1111"/>
        <end position="1159"/>
    </location>
</feature>
<dbReference type="GO" id="GO:0006367">
    <property type="term" value="P:transcription initiation at RNA polymerase II promoter"/>
    <property type="evidence" value="ECO:0007669"/>
    <property type="project" value="TreeGrafter"/>
</dbReference>
<evidence type="ECO:0000256" key="6">
    <source>
        <dbReference type="ARBA" id="ARBA00022737"/>
    </source>
</evidence>
<feature type="region of interest" description="Disordered" evidence="13">
    <location>
        <begin position="83"/>
        <end position="110"/>
    </location>
</feature>
<dbReference type="PROSITE" id="PS00678">
    <property type="entry name" value="WD_REPEATS_1"/>
    <property type="match status" value="3"/>
</dbReference>
<feature type="repeat" description="WD" evidence="11">
    <location>
        <begin position="1308"/>
        <end position="1349"/>
    </location>
</feature>
<dbReference type="Pfam" id="PF04494">
    <property type="entry name" value="TFIID_NTD2"/>
    <property type="match status" value="1"/>
</dbReference>
<dbReference type="CDD" id="cd00200">
    <property type="entry name" value="WD40"/>
    <property type="match status" value="1"/>
</dbReference>
<dbReference type="Gene3D" id="1.25.40.500">
    <property type="entry name" value="TFIID subunit TAF5, NTD2 domain"/>
    <property type="match status" value="1"/>
</dbReference>
<dbReference type="InterPro" id="IPR019775">
    <property type="entry name" value="WD40_repeat_CS"/>
</dbReference>
<dbReference type="CDD" id="cd08044">
    <property type="entry name" value="TAF5_NTD2"/>
    <property type="match status" value="1"/>
</dbReference>
<proteinExistence type="inferred from homology"/>
<dbReference type="InterPro" id="IPR043502">
    <property type="entry name" value="DNA/RNA_pol_sf"/>
</dbReference>
<dbReference type="EMBL" id="JAUCMX010000025">
    <property type="protein sequence ID" value="KAK3510815.1"/>
    <property type="molecule type" value="Genomic_DNA"/>
</dbReference>
<feature type="compositionally biased region" description="Basic and acidic residues" evidence="13">
    <location>
        <begin position="1134"/>
        <end position="1145"/>
    </location>
</feature>
<evidence type="ECO:0000256" key="10">
    <source>
        <dbReference type="ARBA" id="ARBA00044130"/>
    </source>
</evidence>
<feature type="repeat" description="WD" evidence="11">
    <location>
        <begin position="1266"/>
        <end position="1307"/>
    </location>
</feature>
<dbReference type="InterPro" id="IPR043128">
    <property type="entry name" value="Rev_trsase/Diguanyl_cyclase"/>
</dbReference>
<dbReference type="SUPFAM" id="SSF160897">
    <property type="entry name" value="Taf5 N-terminal domain-like"/>
    <property type="match status" value="1"/>
</dbReference>
<keyword evidence="12" id="KW-0175">Coiled coil</keyword>
<gene>
    <name evidence="15" type="ORF">QTP70_022730</name>
</gene>
<dbReference type="SUPFAM" id="SSF56672">
    <property type="entry name" value="DNA/RNA polymerases"/>
    <property type="match status" value="1"/>
</dbReference>
<dbReference type="PRINTS" id="PR00320">
    <property type="entry name" value="GPROTEINBRPT"/>
</dbReference>
<dbReference type="PROSITE" id="PS50082">
    <property type="entry name" value="WD_REPEATS_2"/>
    <property type="match status" value="6"/>
</dbReference>
<dbReference type="InterPro" id="IPR020472">
    <property type="entry name" value="WD40_PAC1"/>
</dbReference>
<dbReference type="FunFam" id="2.130.10.10:FF:000243">
    <property type="entry name" value="Transcription initiation factor TFIID subunit 5"/>
    <property type="match status" value="1"/>
</dbReference>
<dbReference type="GO" id="GO:0004523">
    <property type="term" value="F:RNA-DNA hybrid ribonuclease activity"/>
    <property type="evidence" value="ECO:0007669"/>
    <property type="project" value="UniProtKB-EC"/>
</dbReference>
<protein>
    <recommendedName>
        <fullName evidence="10">Transcription initiation factor TFIID subunit 5</fullName>
        <ecNumber evidence="4">3.1.26.4</ecNumber>
    </recommendedName>
</protein>
<dbReference type="EC" id="3.1.26.4" evidence="4"/>
<evidence type="ECO:0000256" key="1">
    <source>
        <dbReference type="ARBA" id="ARBA00004123"/>
    </source>
</evidence>
<evidence type="ECO:0000256" key="8">
    <source>
        <dbReference type="ARBA" id="ARBA00023163"/>
    </source>
</evidence>
<evidence type="ECO:0000313" key="15">
    <source>
        <dbReference type="EMBL" id="KAK3510815.1"/>
    </source>
</evidence>
<evidence type="ECO:0000256" key="9">
    <source>
        <dbReference type="ARBA" id="ARBA00023242"/>
    </source>
</evidence>
<dbReference type="InterPro" id="IPR006594">
    <property type="entry name" value="LisH"/>
</dbReference>
<name>A0AAE0PZS1_9TELE</name>
<dbReference type="InterPro" id="IPR007582">
    <property type="entry name" value="TFIID_NTD2"/>
</dbReference>
<feature type="compositionally biased region" description="Basic and acidic residues" evidence="13">
    <location>
        <begin position="12"/>
        <end position="21"/>
    </location>
</feature>
<dbReference type="Gene3D" id="3.30.70.270">
    <property type="match status" value="1"/>
</dbReference>
<comment type="caution">
    <text evidence="15">The sequence shown here is derived from an EMBL/GenBank/DDBJ whole genome shotgun (WGS) entry which is preliminary data.</text>
</comment>
<feature type="coiled-coil region" evidence="12">
    <location>
        <begin position="527"/>
        <end position="561"/>
    </location>
</feature>
<evidence type="ECO:0000259" key="14">
    <source>
        <dbReference type="PROSITE" id="PS50878"/>
    </source>
</evidence>
<dbReference type="Pfam" id="PF00078">
    <property type="entry name" value="RVT_1"/>
    <property type="match status" value="1"/>
</dbReference>
<keyword evidence="9" id="KW-0539">Nucleus</keyword>
<comment type="subcellular location">
    <subcellularLocation>
        <location evidence="1">Nucleus</location>
    </subcellularLocation>
</comment>
<feature type="region of interest" description="Disordered" evidence="13">
    <location>
        <begin position="1"/>
        <end position="55"/>
    </location>
</feature>
<dbReference type="PANTHER" id="PTHR19879:SF4">
    <property type="entry name" value="TRANSCRIPTION INITIATION FACTOR TFIID SUBUNIT 5"/>
    <property type="match status" value="1"/>
</dbReference>
<feature type="compositionally biased region" description="Acidic residues" evidence="13">
    <location>
        <begin position="1111"/>
        <end position="1122"/>
    </location>
</feature>
<dbReference type="InterPro" id="IPR036691">
    <property type="entry name" value="Endo/exonu/phosph_ase_sf"/>
</dbReference>
<dbReference type="GO" id="GO:0005669">
    <property type="term" value="C:transcription factor TFIID complex"/>
    <property type="evidence" value="ECO:0007669"/>
    <property type="project" value="TreeGrafter"/>
</dbReference>
<sequence>MAAIHDGPSDIESEKETKPDILSDESAANMPGIISGTLPSSLHAPPSSVAPKTEEQQQTLLAVLQFLRRNNLTESVDILRREAGLQDVPEEDRGTEATTPGLNSGPGDTSSLLSRVTSQSGAPAKGELQTADCVVNSTLNFIPDRSMPGLTTTAISAVDLQVAGGNWATVGRRSRGGRRVHRQREKRKGKSVGLRIGTLNVGTMTKKGRELADMMERRKVDILCVQETRWKGSKARSIGAGFKLFYYGVDSKRNGVGVVLKEEFVRNVLEVKRVSDRVMSLKLEIEGVMLNVVSGYAPQVDCELEEKERFWSELDEVMESIPTGERVVIGADFNGHVGEGNTGDEEVMGKFGVKERNLEGQMVVDFAKRMDMAVVNTYFQKREEHRVTYKSGGRRTQVDYILCRRGNLKEISDCKVVVGESVARQHRMVVCRMTLMVCKKKRSKIEIEKKTKWWKLKKEECCEEFRQKLRQALGGQVVLPDDWETTAEVIRETGRKVLGVSSGRRKEDKETWWWNEEVQDSIQRKRLAKKKWDMDRTEENRQEYKELQRRVKREVSKAKQKAYDELYTRLDTIEGEKDLYRLARQRDRDGKDVQQVRVIKDRVGRLLTSEESVQRRWKEYFEELMNEENEREKRVEGVNSVEQKVDKIRKDEVRKALKRMKSGKAVGPDDIPVEVWKCLGEAAVEFLASLFNRVLESEKMPEKWRRSVLVPIFKNKGDVQSCSNYRGIKLMSHTMKLWERVVEARLRKVVEICEQQYGFMPRKSTTDAIFALRILMEKYRDGQRELHCVFVDLEKAYDRVPREELWYCMRKSGVAEKYVRVVQDMYERSRTVVRCAVGQTEEFKVEVGLHQGSALSPFLFAIVMDQLSEEVRQESPWTMMLADDIVICSESREQVEKNLERWRLVLERRGMKVSRTTGGEDQPDVSVVLSAYSQQGDPSLYQAYYSGLKKFIESVLDCHRAELSQLFYPLFVHMYLELVYNNHETEAKAFFEKFSGDQECYYKDDLRVLSGLTKKEHMKGNETLLDFRTSRFVLRISRDSYQLLKRHLQERQNNQIWNIIQEHLYIDIFDGMPRSKSQIDSTSGSLAGEAVREANKAKVYYGLLKEPEIEVPLDDEDEEAENEEGKPKKKKPKKDSMGSKSKKQDPNAPQQNRIPLPELKDSDKLDKIMYMKEATKRLRLGPETLPSICFYTFLNAYQGLTAVDITDDSSLIAGGFADSTVRVWSVTPKKLRKVKSSAELSLIEKESDDVLERIMDEKTASESKILYGHSGPVYAVSFSPDRNYLLSSSEDGTIRLWSLQTFTCLVAYKGHNYPVWDTQFSPHGYYFVSGGHDRVARLWATDHHQPLRIFAGHLSDVTCTRFHPNSNYLATGSADRTVRLWDVLNGNCVRIFTGHKGPIHSLAFSPSGKYLASGSTDGRVLLWDIGHGLMFGDLKGHSDTVYALKFSRDGEILASGSMDNTVRLWDITRAIDDVETDDFTAATGHIHLPDNSQEVLLGTYLTKSTAVIHVHFTRRNLLLAAGAYTSQ</sequence>
<dbReference type="GO" id="GO:0016251">
    <property type="term" value="F:RNA polymerase II general transcription initiation factor activity"/>
    <property type="evidence" value="ECO:0007669"/>
    <property type="project" value="TreeGrafter"/>
</dbReference>
<dbReference type="Pfam" id="PF03372">
    <property type="entry name" value="Exo_endo_phos"/>
    <property type="match status" value="1"/>
</dbReference>
<dbReference type="PROSITE" id="PS50896">
    <property type="entry name" value="LISH"/>
    <property type="match status" value="1"/>
</dbReference>
<dbReference type="SUPFAM" id="SSF56219">
    <property type="entry name" value="DNase I-like"/>
    <property type="match status" value="1"/>
</dbReference>
<keyword evidence="5 11" id="KW-0853">WD repeat</keyword>
<feature type="compositionally biased region" description="Polar residues" evidence="13">
    <location>
        <begin position="96"/>
        <end position="110"/>
    </location>
</feature>
<organism evidence="15 16">
    <name type="scientific">Hemibagrus guttatus</name>
    <dbReference type="NCBI Taxonomy" id="175788"/>
    <lineage>
        <taxon>Eukaryota</taxon>
        <taxon>Metazoa</taxon>
        <taxon>Chordata</taxon>
        <taxon>Craniata</taxon>
        <taxon>Vertebrata</taxon>
        <taxon>Euteleostomi</taxon>
        <taxon>Actinopterygii</taxon>
        <taxon>Neopterygii</taxon>
        <taxon>Teleostei</taxon>
        <taxon>Ostariophysi</taxon>
        <taxon>Siluriformes</taxon>
        <taxon>Bagridae</taxon>
        <taxon>Hemibagrus</taxon>
    </lineage>
</organism>
<evidence type="ECO:0000256" key="2">
    <source>
        <dbReference type="ARBA" id="ARBA00009435"/>
    </source>
</evidence>
<dbReference type="PROSITE" id="PS50878">
    <property type="entry name" value="RT_POL"/>
    <property type="match status" value="1"/>
</dbReference>
<dbReference type="Proteomes" id="UP001274896">
    <property type="component" value="Unassembled WGS sequence"/>
</dbReference>
<dbReference type="InterPro" id="IPR000477">
    <property type="entry name" value="RT_dom"/>
</dbReference>
<dbReference type="Pfam" id="PF00400">
    <property type="entry name" value="WD40"/>
    <property type="match status" value="6"/>
</dbReference>
<dbReference type="InterPro" id="IPR036322">
    <property type="entry name" value="WD40_repeat_dom_sf"/>
</dbReference>
<dbReference type="PANTHER" id="PTHR19879">
    <property type="entry name" value="TRANSCRIPTION INITIATION FACTOR TFIID"/>
    <property type="match status" value="1"/>
</dbReference>